<comment type="function">
    <text evidence="9">Part of the tripartite ATP-independent periplasmic (TRAP) transport system.</text>
</comment>
<dbReference type="PANTHER" id="PTHR35011">
    <property type="entry name" value="2,3-DIKETO-L-GULONATE TRAP TRANSPORTER SMALL PERMEASE PROTEIN YIAM"/>
    <property type="match status" value="1"/>
</dbReference>
<keyword evidence="4 9" id="KW-0997">Cell inner membrane</keyword>
<evidence type="ECO:0000256" key="3">
    <source>
        <dbReference type="ARBA" id="ARBA00022475"/>
    </source>
</evidence>
<keyword evidence="12" id="KW-1185">Reference proteome</keyword>
<dbReference type="EMBL" id="SGWV01000010">
    <property type="protein sequence ID" value="RZS53239.1"/>
    <property type="molecule type" value="Genomic_DNA"/>
</dbReference>
<dbReference type="Proteomes" id="UP000293433">
    <property type="component" value="Unassembled WGS sequence"/>
</dbReference>
<comment type="similarity">
    <text evidence="8 9">Belongs to the TRAP transporter small permease family.</text>
</comment>
<dbReference type="RefSeq" id="WP_130482693.1">
    <property type="nucleotide sequence ID" value="NZ_SGWV01000010.1"/>
</dbReference>
<dbReference type="InterPro" id="IPR055348">
    <property type="entry name" value="DctQ"/>
</dbReference>
<dbReference type="GO" id="GO:0022857">
    <property type="term" value="F:transmembrane transporter activity"/>
    <property type="evidence" value="ECO:0007669"/>
    <property type="project" value="UniProtKB-UniRule"/>
</dbReference>
<keyword evidence="3" id="KW-1003">Cell membrane</keyword>
<comment type="caution">
    <text evidence="11">The sequence shown here is derived from an EMBL/GenBank/DDBJ whole genome shotgun (WGS) entry which is preliminary data.</text>
</comment>
<evidence type="ECO:0000256" key="7">
    <source>
        <dbReference type="ARBA" id="ARBA00023136"/>
    </source>
</evidence>
<dbReference type="GO" id="GO:0005886">
    <property type="term" value="C:plasma membrane"/>
    <property type="evidence" value="ECO:0007669"/>
    <property type="project" value="UniProtKB-SubCell"/>
</dbReference>
<name>A0A4Q7LIL1_9BURK</name>
<keyword evidence="7 9" id="KW-0472">Membrane</keyword>
<protein>
    <recommendedName>
        <fullName evidence="9">TRAP transporter small permease protein</fullName>
    </recommendedName>
</protein>
<evidence type="ECO:0000256" key="8">
    <source>
        <dbReference type="ARBA" id="ARBA00038436"/>
    </source>
</evidence>
<keyword evidence="5 9" id="KW-0812">Transmembrane</keyword>
<feature type="transmembrane region" description="Helical" evidence="9">
    <location>
        <begin position="120"/>
        <end position="138"/>
    </location>
</feature>
<evidence type="ECO:0000313" key="11">
    <source>
        <dbReference type="EMBL" id="RZS53239.1"/>
    </source>
</evidence>
<sequence>MRSLSRRLGDGVAVALFTALFLVFIVQIVARFGFHRPLPWTDELAVVLYVWVILWSAALVVPEREHVMFDLVWNAVGRRTRRILRIAGHAMLGGLCAWALPASWDYVHFMRREGTPVLDVSFMLVFAPFVLLMAALVVRSGVAIVRAWRGLDLDDAAIPSA</sequence>
<dbReference type="AlphaFoldDB" id="A0A4Q7LIL1"/>
<accession>A0A4Q7LIL1</accession>
<feature type="domain" description="Tripartite ATP-independent periplasmic transporters DctQ component" evidence="10">
    <location>
        <begin position="20"/>
        <end position="149"/>
    </location>
</feature>
<dbReference type="PANTHER" id="PTHR35011:SF2">
    <property type="entry name" value="2,3-DIKETO-L-GULONATE TRAP TRANSPORTER SMALL PERMEASE PROTEIN YIAM"/>
    <property type="match status" value="1"/>
</dbReference>
<evidence type="ECO:0000259" key="10">
    <source>
        <dbReference type="Pfam" id="PF04290"/>
    </source>
</evidence>
<organism evidence="11 12">
    <name type="scientific">Sphaerotilus mobilis</name>
    <dbReference type="NCBI Taxonomy" id="47994"/>
    <lineage>
        <taxon>Bacteria</taxon>
        <taxon>Pseudomonadati</taxon>
        <taxon>Pseudomonadota</taxon>
        <taxon>Betaproteobacteria</taxon>
        <taxon>Burkholderiales</taxon>
        <taxon>Sphaerotilaceae</taxon>
        <taxon>Sphaerotilus</taxon>
    </lineage>
</organism>
<comment type="subunit">
    <text evidence="9">The complex comprises the extracytoplasmic solute receptor protein and the two transmembrane proteins.</text>
</comment>
<evidence type="ECO:0000256" key="1">
    <source>
        <dbReference type="ARBA" id="ARBA00004429"/>
    </source>
</evidence>
<feature type="transmembrane region" description="Helical" evidence="9">
    <location>
        <begin position="83"/>
        <end position="100"/>
    </location>
</feature>
<feature type="transmembrane region" description="Helical" evidence="9">
    <location>
        <begin position="44"/>
        <end position="62"/>
    </location>
</feature>
<dbReference type="InterPro" id="IPR007387">
    <property type="entry name" value="TRAP_DctQ"/>
</dbReference>
<keyword evidence="2 9" id="KW-0813">Transport</keyword>
<evidence type="ECO:0000313" key="12">
    <source>
        <dbReference type="Proteomes" id="UP000293433"/>
    </source>
</evidence>
<keyword evidence="6 9" id="KW-1133">Transmembrane helix</keyword>
<evidence type="ECO:0000256" key="2">
    <source>
        <dbReference type="ARBA" id="ARBA00022448"/>
    </source>
</evidence>
<reference evidence="11 12" key="1">
    <citation type="submission" date="2019-02" db="EMBL/GenBank/DDBJ databases">
        <title>Genomic Encyclopedia of Type Strains, Phase IV (KMG-IV): sequencing the most valuable type-strain genomes for metagenomic binning, comparative biology and taxonomic classification.</title>
        <authorList>
            <person name="Goeker M."/>
        </authorList>
    </citation>
    <scope>NUCLEOTIDE SEQUENCE [LARGE SCALE GENOMIC DNA]</scope>
    <source>
        <strain evidence="11 12">DSM 10617</strain>
    </source>
</reference>
<dbReference type="OrthoDB" id="4964541at2"/>
<dbReference type="GO" id="GO:0015740">
    <property type="term" value="P:C4-dicarboxylate transport"/>
    <property type="evidence" value="ECO:0007669"/>
    <property type="project" value="TreeGrafter"/>
</dbReference>
<evidence type="ECO:0000256" key="5">
    <source>
        <dbReference type="ARBA" id="ARBA00022692"/>
    </source>
</evidence>
<evidence type="ECO:0000256" key="6">
    <source>
        <dbReference type="ARBA" id="ARBA00022989"/>
    </source>
</evidence>
<proteinExistence type="inferred from homology"/>
<dbReference type="Pfam" id="PF04290">
    <property type="entry name" value="DctQ"/>
    <property type="match status" value="1"/>
</dbReference>
<feature type="transmembrane region" description="Helical" evidence="9">
    <location>
        <begin position="12"/>
        <end position="32"/>
    </location>
</feature>
<evidence type="ECO:0000256" key="9">
    <source>
        <dbReference type="RuleBase" id="RU369079"/>
    </source>
</evidence>
<evidence type="ECO:0000256" key="4">
    <source>
        <dbReference type="ARBA" id="ARBA00022519"/>
    </source>
</evidence>
<gene>
    <name evidence="11" type="ORF">EV685_2866</name>
</gene>
<comment type="subcellular location">
    <subcellularLocation>
        <location evidence="1 9">Cell inner membrane</location>
        <topology evidence="1 9">Multi-pass membrane protein</topology>
    </subcellularLocation>
</comment>